<keyword evidence="3" id="KW-1185">Reference proteome</keyword>
<dbReference type="PRINTS" id="PR00507">
    <property type="entry name" value="N12N6MTFRASE"/>
</dbReference>
<accession>W1IUY2</accession>
<dbReference type="InterPro" id="IPR031339">
    <property type="entry name" value="DUF4942"/>
</dbReference>
<dbReference type="GO" id="GO:0008168">
    <property type="term" value="F:methyltransferase activity"/>
    <property type="evidence" value="ECO:0007669"/>
    <property type="project" value="UniProtKB-KW"/>
</dbReference>
<sequence length="575" mass="65827">MVKTMTTALVASTTELHFQQSDLVFREEINQIRDVIGQYHRDVTERELLHSILFSGDRVSKINQLLDEGAKPGERNHGAYQIPHSIDLDYVRGNLRAKYWQRVVDMTNILQLMPARRRDEWREQFIEGKVKVDKPDPYTAGRMRTVTEYVGVPEFSEDSVIPTLLGLLNDRNMYLNERVYGVFCALSPKHKTNKSYGFSERLILTNVISDFWGNSVSTSTYSEDSIDDLRVVLQFFAHGRFGRVERLATVLSAVYRANPDKATRNFGKWEPIDGNLLRVKMFMNGNLHIEIHPDVAWKLNEVLAASLPYAIPPEFRSMPKNKRAAKEFGEILIPVDEDVVKLIVAMDKPEKSTGVYSSSGCYWINSTDETKKQYVGIMRKLGGVRDDSDSRWSFTYEFCEVRDFVLKNRCLPDQKTYQFYPTPEPLQRLVTDLIELQDSDRLLEPSAGRGDLLTFIDAPKQTTCIELAPLFCKILESKGYSPINADFLKWSDENASVMFNKIAMNPPYSEGRAKVHVEAAIRHLKVGGRCVAVMPGSERMQWIDANQFKVEECATYSNEFEDTGVMVKVFTIDRI</sequence>
<keyword evidence="2" id="KW-0489">Methyltransferase</keyword>
<gene>
    <name evidence="2" type="ORF">XSR1_100059</name>
</gene>
<comment type="caution">
    <text evidence="2">The sequence shown here is derived from an EMBL/GenBank/DDBJ whole genome shotgun (WGS) entry which is preliminary data.</text>
</comment>
<dbReference type="Proteomes" id="UP000019202">
    <property type="component" value="Unassembled WGS sequence"/>
</dbReference>
<evidence type="ECO:0000313" key="3">
    <source>
        <dbReference type="Proteomes" id="UP000019202"/>
    </source>
</evidence>
<organism evidence="2 3">
    <name type="scientific">Xenorhabdus szentirmaii DSM 16338</name>
    <dbReference type="NCBI Taxonomy" id="1427518"/>
    <lineage>
        <taxon>Bacteria</taxon>
        <taxon>Pseudomonadati</taxon>
        <taxon>Pseudomonadota</taxon>
        <taxon>Gammaproteobacteria</taxon>
        <taxon>Enterobacterales</taxon>
        <taxon>Morganellaceae</taxon>
        <taxon>Xenorhabdus</taxon>
    </lineage>
</organism>
<dbReference type="OrthoDB" id="6128088at2"/>
<evidence type="ECO:0000259" key="1">
    <source>
        <dbReference type="Pfam" id="PF13708"/>
    </source>
</evidence>
<dbReference type="SUPFAM" id="SSF53335">
    <property type="entry name" value="S-adenosyl-L-methionine-dependent methyltransferases"/>
    <property type="match status" value="1"/>
</dbReference>
<name>W1IUY2_9GAMM</name>
<dbReference type="Pfam" id="PF13708">
    <property type="entry name" value="DUF4942"/>
    <property type="match status" value="1"/>
</dbReference>
<evidence type="ECO:0000313" key="2">
    <source>
        <dbReference type="EMBL" id="CDL81010.1"/>
    </source>
</evidence>
<dbReference type="GO" id="GO:0032259">
    <property type="term" value="P:methylation"/>
    <property type="evidence" value="ECO:0007669"/>
    <property type="project" value="UniProtKB-KW"/>
</dbReference>
<proteinExistence type="predicted"/>
<keyword evidence="2" id="KW-0808">Transferase</keyword>
<dbReference type="InterPro" id="IPR029063">
    <property type="entry name" value="SAM-dependent_MTases_sf"/>
</dbReference>
<reference evidence="2" key="1">
    <citation type="submission" date="2013-11" db="EMBL/GenBank/DDBJ databases">
        <title>Draft genome sequence and annotation of the entomopathogenic bacteria, Xenorhabdus cabanillasi strain JM26 and Xenorhabdus szentirmai strain DSM 16338.</title>
        <authorList>
            <person name="Gualtieri M."/>
            <person name="Ogier J.C."/>
            <person name="Pages S."/>
            <person name="Givaudan A."/>
            <person name="Gaudriault S."/>
        </authorList>
    </citation>
    <scope>NUCLEOTIDE SEQUENCE [LARGE SCALE GENOMIC DNA]</scope>
    <source>
        <strain evidence="2">DSM 16338</strain>
    </source>
</reference>
<protein>
    <submittedName>
        <fullName evidence="2">DNA modification methylase</fullName>
    </submittedName>
</protein>
<dbReference type="STRING" id="1427518.XSR1_100059"/>
<dbReference type="AlphaFoldDB" id="W1IUY2"/>
<dbReference type="Gene3D" id="3.40.50.150">
    <property type="entry name" value="Vaccinia Virus protein VP39"/>
    <property type="match status" value="1"/>
</dbReference>
<feature type="domain" description="DUF4942" evidence="1">
    <location>
        <begin position="148"/>
        <end position="305"/>
    </location>
</feature>
<dbReference type="EMBL" id="CBXF010000002">
    <property type="protein sequence ID" value="CDL81010.1"/>
    <property type="molecule type" value="Genomic_DNA"/>
</dbReference>